<feature type="compositionally biased region" description="Basic and acidic residues" evidence="1">
    <location>
        <begin position="143"/>
        <end position="156"/>
    </location>
</feature>
<dbReference type="EMBL" id="ML991789">
    <property type="protein sequence ID" value="KAF2235806.1"/>
    <property type="molecule type" value="Genomic_DNA"/>
</dbReference>
<dbReference type="AlphaFoldDB" id="A0A6A6HCG0"/>
<evidence type="ECO:0000256" key="1">
    <source>
        <dbReference type="SAM" id="MobiDB-lite"/>
    </source>
</evidence>
<protein>
    <submittedName>
        <fullName evidence="2">Uncharacterized protein</fullName>
    </submittedName>
</protein>
<keyword evidence="3" id="KW-1185">Reference proteome</keyword>
<gene>
    <name evidence="2" type="ORF">EV356DRAFT_531657</name>
</gene>
<sequence>MGAQGNRMGGWGGWGGWDGVDDAGFCPSGGPAADGGSRLGRGLRNTLVGSRGWRERNGGKARCVCDANPAADVVHNAGTSNGRSRRGSGRWAVGGGRWWVCRGAGQGIRGAVGAAPTLQYRVRAQLRRSHGMSTAQLGAGKARWGESNDERGLRRGAEEAVQVLEAYEERPGAQPLVP</sequence>
<reference evidence="2" key="1">
    <citation type="journal article" date="2020" name="Stud. Mycol.">
        <title>101 Dothideomycetes genomes: a test case for predicting lifestyles and emergence of pathogens.</title>
        <authorList>
            <person name="Haridas S."/>
            <person name="Albert R."/>
            <person name="Binder M."/>
            <person name="Bloem J."/>
            <person name="Labutti K."/>
            <person name="Salamov A."/>
            <person name="Andreopoulos B."/>
            <person name="Baker S."/>
            <person name="Barry K."/>
            <person name="Bills G."/>
            <person name="Bluhm B."/>
            <person name="Cannon C."/>
            <person name="Castanera R."/>
            <person name="Culley D."/>
            <person name="Daum C."/>
            <person name="Ezra D."/>
            <person name="Gonzalez J."/>
            <person name="Henrissat B."/>
            <person name="Kuo A."/>
            <person name="Liang C."/>
            <person name="Lipzen A."/>
            <person name="Lutzoni F."/>
            <person name="Magnuson J."/>
            <person name="Mondo S."/>
            <person name="Nolan M."/>
            <person name="Ohm R."/>
            <person name="Pangilinan J."/>
            <person name="Park H.-J."/>
            <person name="Ramirez L."/>
            <person name="Alfaro M."/>
            <person name="Sun H."/>
            <person name="Tritt A."/>
            <person name="Yoshinaga Y."/>
            <person name="Zwiers L.-H."/>
            <person name="Turgeon B."/>
            <person name="Goodwin S."/>
            <person name="Spatafora J."/>
            <person name="Crous P."/>
            <person name="Grigoriev I."/>
        </authorList>
    </citation>
    <scope>NUCLEOTIDE SEQUENCE</scope>
    <source>
        <strain evidence="2">Tuck. ex Michener</strain>
    </source>
</reference>
<feature type="region of interest" description="Disordered" evidence="1">
    <location>
        <begin position="131"/>
        <end position="156"/>
    </location>
</feature>
<evidence type="ECO:0000313" key="2">
    <source>
        <dbReference type="EMBL" id="KAF2235806.1"/>
    </source>
</evidence>
<dbReference type="Proteomes" id="UP000800092">
    <property type="component" value="Unassembled WGS sequence"/>
</dbReference>
<proteinExistence type="predicted"/>
<accession>A0A6A6HCG0</accession>
<evidence type="ECO:0000313" key="3">
    <source>
        <dbReference type="Proteomes" id="UP000800092"/>
    </source>
</evidence>
<organism evidence="2 3">
    <name type="scientific">Viridothelium virens</name>
    <name type="common">Speckled blister lichen</name>
    <name type="synonym">Trypethelium virens</name>
    <dbReference type="NCBI Taxonomy" id="1048519"/>
    <lineage>
        <taxon>Eukaryota</taxon>
        <taxon>Fungi</taxon>
        <taxon>Dikarya</taxon>
        <taxon>Ascomycota</taxon>
        <taxon>Pezizomycotina</taxon>
        <taxon>Dothideomycetes</taxon>
        <taxon>Dothideomycetes incertae sedis</taxon>
        <taxon>Trypetheliales</taxon>
        <taxon>Trypetheliaceae</taxon>
        <taxon>Viridothelium</taxon>
    </lineage>
</organism>
<name>A0A6A6HCG0_VIRVR</name>